<dbReference type="Gene3D" id="3.40.50.450">
    <property type="match status" value="1"/>
</dbReference>
<dbReference type="SUPFAM" id="SSF52309">
    <property type="entry name" value="N-(deoxy)ribosyltransferase-like"/>
    <property type="match status" value="1"/>
</dbReference>
<reference evidence="1" key="1">
    <citation type="journal article" date="2020" name="mSystems">
        <title>Genome- and Community-Level Interaction Insights into Carbon Utilization and Element Cycling Functions of Hydrothermarchaeota in Hydrothermal Sediment.</title>
        <authorList>
            <person name="Zhou Z."/>
            <person name="Liu Y."/>
            <person name="Xu W."/>
            <person name="Pan J."/>
            <person name="Luo Z.H."/>
            <person name="Li M."/>
        </authorList>
    </citation>
    <scope>NUCLEOTIDE SEQUENCE [LARGE SCALE GENOMIC DNA]</scope>
    <source>
        <strain evidence="1">SpSt-1259</strain>
    </source>
</reference>
<organism evidence="1">
    <name type="scientific">Fervidicoccus fontis</name>
    <dbReference type="NCBI Taxonomy" id="683846"/>
    <lineage>
        <taxon>Archaea</taxon>
        <taxon>Thermoproteota</taxon>
        <taxon>Thermoprotei</taxon>
        <taxon>Fervidicoccales</taxon>
        <taxon>Fervidicoccaceae</taxon>
        <taxon>Fervidicoccus</taxon>
    </lineage>
</organism>
<dbReference type="Proteomes" id="UP000885664">
    <property type="component" value="Unassembled WGS sequence"/>
</dbReference>
<proteinExistence type="predicted"/>
<dbReference type="InterPro" id="IPR027417">
    <property type="entry name" value="P-loop_NTPase"/>
</dbReference>
<name>A0A7C2YL36_9CREN</name>
<protein>
    <submittedName>
        <fullName evidence="1">Uncharacterized protein</fullName>
    </submittedName>
</protein>
<dbReference type="EMBL" id="DSFE01000036">
    <property type="protein sequence ID" value="HEU97492.1"/>
    <property type="molecule type" value="Genomic_DNA"/>
</dbReference>
<gene>
    <name evidence="1" type="ORF">ENO36_01365</name>
</gene>
<accession>A0A7C2YL36</accession>
<evidence type="ECO:0000313" key="1">
    <source>
        <dbReference type="EMBL" id="HEU97492.1"/>
    </source>
</evidence>
<comment type="caution">
    <text evidence="1">The sequence shown here is derived from an EMBL/GenBank/DDBJ whole genome shotgun (WGS) entry which is preliminary data.</text>
</comment>
<dbReference type="AlphaFoldDB" id="A0A7C2YL36"/>
<sequence length="413" mass="48289">MSHRRILVTSPPLNRRDEFLNELVELASKENVEVSIEVYRVFDYMKDVGEKYSLNVTRENVLDLSPEQLNTIRDEAIDEIVSRIKKRESEANRSVISIISSPAIFRIAPSHVHPEGLIKGLSIKHIEKISPNEIYILVDDLINVKKRLLEDSAWRGRIEPRLNVLATWRKESIDLVLDYIREIQGKYDGKKIEWLVFSVNHPVRTFLELLLKEKPKIYLSFPITGVPLNVVEREVSKFSSIISRYFVVLNPLTIKDWDLITEYEAAFSGDVEAVEINGIRLKLEELQESIDLIRSQVVERDISMVRNSNAVIVYHYTESASYGVFYEVMEAARLGKPIYVYFPSKKKRLSPFFEYVVQGTTRRIFYNWSDKNDDKMLENFILSILNDVCRDRWLTWKLTHTYKEKYCRETLGA</sequence>
<dbReference type="Gene3D" id="3.40.50.300">
    <property type="entry name" value="P-loop containing nucleotide triphosphate hydrolases"/>
    <property type="match status" value="1"/>
</dbReference>